<accession>A0A074LIP6</accession>
<dbReference type="Proteomes" id="UP000027931">
    <property type="component" value="Unassembled WGS sequence"/>
</dbReference>
<organism evidence="1 2">
    <name type="scientific">Tumebacillus flagellatus</name>
    <dbReference type="NCBI Taxonomy" id="1157490"/>
    <lineage>
        <taxon>Bacteria</taxon>
        <taxon>Bacillati</taxon>
        <taxon>Bacillota</taxon>
        <taxon>Bacilli</taxon>
        <taxon>Bacillales</taxon>
        <taxon>Alicyclobacillaceae</taxon>
        <taxon>Tumebacillus</taxon>
    </lineage>
</organism>
<keyword evidence="2" id="KW-1185">Reference proteome</keyword>
<dbReference type="EMBL" id="JMIR01000028">
    <property type="protein sequence ID" value="KEO82071.1"/>
    <property type="molecule type" value="Genomic_DNA"/>
</dbReference>
<proteinExistence type="predicted"/>
<protein>
    <recommendedName>
        <fullName evidence="3">Glutamate decarboxylase</fullName>
    </recommendedName>
</protein>
<sequence>MWTVIYIAPNAKTAERIQDKLTQEGFLVKLRQTNIAKEQYEILVPESELDEVQEVLKDILHSSHRYPN</sequence>
<dbReference type="RefSeq" id="WP_038091351.1">
    <property type="nucleotide sequence ID" value="NZ_JMIR01000028.1"/>
</dbReference>
<dbReference type="OrthoDB" id="1684603at2"/>
<dbReference type="eggNOG" id="ENOG5032ZWQ">
    <property type="taxonomic scope" value="Bacteria"/>
</dbReference>
<comment type="caution">
    <text evidence="1">The sequence shown here is derived from an EMBL/GenBank/DDBJ whole genome shotgun (WGS) entry which is preliminary data.</text>
</comment>
<dbReference type="AlphaFoldDB" id="A0A074LIP6"/>
<reference evidence="1" key="2">
    <citation type="submission" date="2014-04" db="EMBL/GenBank/DDBJ databases">
        <authorList>
            <person name="Wang Q.-Y."/>
            <person name="Xie N.-Z."/>
            <person name="Qin Y."/>
            <person name="Shen N.-K."/>
            <person name="Zhu J."/>
            <person name="Mi H.-Z."/>
            <person name="Huang R.-B."/>
        </authorList>
    </citation>
    <scope>NUCLEOTIDE SEQUENCE</scope>
    <source>
        <strain evidence="1">GST4</strain>
    </source>
</reference>
<gene>
    <name evidence="1" type="ORF">EL26_17330</name>
</gene>
<evidence type="ECO:0000313" key="2">
    <source>
        <dbReference type="Proteomes" id="UP000027931"/>
    </source>
</evidence>
<name>A0A074LIP6_9BACL</name>
<evidence type="ECO:0008006" key="3">
    <source>
        <dbReference type="Google" id="ProtNLM"/>
    </source>
</evidence>
<reference evidence="1" key="1">
    <citation type="journal article" date="2013" name="Int. J. Syst. Evol. Microbiol.">
        <title>Tumebacillus flagellatus sp. nov., an alpha-amylase/pullulanase-producing bacterium isolated from cassava wastewater.</title>
        <authorList>
            <person name="Wang Q."/>
            <person name="Xie N."/>
            <person name="Qin Y."/>
            <person name="Shen N."/>
            <person name="Zhu J."/>
            <person name="Mi H."/>
            <person name="Huang R."/>
        </authorList>
    </citation>
    <scope>NUCLEOTIDE SEQUENCE [LARGE SCALE GENOMIC DNA]</scope>
    <source>
        <strain evidence="1">GST4</strain>
    </source>
</reference>
<evidence type="ECO:0000313" key="1">
    <source>
        <dbReference type="EMBL" id="KEO82071.1"/>
    </source>
</evidence>
<dbReference type="STRING" id="1157490.EL26_17330"/>